<evidence type="ECO:0000313" key="3">
    <source>
        <dbReference type="Proteomes" id="UP000003303"/>
    </source>
</evidence>
<dbReference type="EMBL" id="ACLR01000118">
    <property type="protein sequence ID" value="EEK17083.1"/>
    <property type="molecule type" value="Genomic_DNA"/>
</dbReference>
<protein>
    <submittedName>
        <fullName evidence="2">Glycosyltransferase, group 1 family protein</fullName>
        <ecNumber evidence="2">2.4.-.-</ecNumber>
    </submittedName>
</protein>
<evidence type="ECO:0000259" key="1">
    <source>
        <dbReference type="Pfam" id="PF00534"/>
    </source>
</evidence>
<dbReference type="RefSeq" id="WP_007365054.1">
    <property type="nucleotide sequence ID" value="NZ_ACLR01000118.1"/>
</dbReference>
<name>C2MB40_9PORP</name>
<proteinExistence type="predicted"/>
<keyword evidence="2" id="KW-0808">Transferase</keyword>
<keyword evidence="2" id="KW-0328">Glycosyltransferase</keyword>
<organism evidence="2 3">
    <name type="scientific">Porphyromonas uenonis 60-3</name>
    <dbReference type="NCBI Taxonomy" id="596327"/>
    <lineage>
        <taxon>Bacteria</taxon>
        <taxon>Pseudomonadati</taxon>
        <taxon>Bacteroidota</taxon>
        <taxon>Bacteroidia</taxon>
        <taxon>Bacteroidales</taxon>
        <taxon>Porphyromonadaceae</taxon>
        <taxon>Porphyromonas</taxon>
    </lineage>
</organism>
<dbReference type="InterPro" id="IPR050194">
    <property type="entry name" value="Glycosyltransferase_grp1"/>
</dbReference>
<comment type="caution">
    <text evidence="2">The sequence shown here is derived from an EMBL/GenBank/DDBJ whole genome shotgun (WGS) entry which is preliminary data.</text>
</comment>
<dbReference type="OrthoDB" id="9768685at2"/>
<dbReference type="Pfam" id="PF00534">
    <property type="entry name" value="Glycos_transf_1"/>
    <property type="match status" value="1"/>
</dbReference>
<dbReference type="EC" id="2.4.-.-" evidence="2"/>
<keyword evidence="3" id="KW-1185">Reference proteome</keyword>
<feature type="domain" description="Glycosyl transferase family 1" evidence="1">
    <location>
        <begin position="232"/>
        <end position="370"/>
    </location>
</feature>
<accession>C2MB40</accession>
<evidence type="ECO:0000313" key="2">
    <source>
        <dbReference type="EMBL" id="EEK17083.1"/>
    </source>
</evidence>
<dbReference type="InterPro" id="IPR001296">
    <property type="entry name" value="Glyco_trans_1"/>
</dbReference>
<gene>
    <name evidence="2" type="ORF">PORUE0001_1053</name>
</gene>
<dbReference type="PANTHER" id="PTHR45947:SF3">
    <property type="entry name" value="SULFOQUINOVOSYL TRANSFERASE SQD2"/>
    <property type="match status" value="1"/>
</dbReference>
<dbReference type="PANTHER" id="PTHR45947">
    <property type="entry name" value="SULFOQUINOVOSYL TRANSFERASE SQD2"/>
    <property type="match status" value="1"/>
</dbReference>
<dbReference type="GO" id="GO:0016757">
    <property type="term" value="F:glycosyltransferase activity"/>
    <property type="evidence" value="ECO:0007669"/>
    <property type="project" value="UniProtKB-KW"/>
</dbReference>
<dbReference type="AlphaFoldDB" id="C2MB40"/>
<dbReference type="eggNOG" id="COG0438">
    <property type="taxonomic scope" value="Bacteria"/>
</dbReference>
<dbReference type="SUPFAM" id="SSF53756">
    <property type="entry name" value="UDP-Glycosyltransferase/glycogen phosphorylase"/>
    <property type="match status" value="1"/>
</dbReference>
<reference evidence="2 3" key="1">
    <citation type="submission" date="2009-04" db="EMBL/GenBank/DDBJ databases">
        <authorList>
            <person name="Sebastian Y."/>
            <person name="Madupu R."/>
            <person name="Durkin A.S."/>
            <person name="Torralba M."/>
            <person name="Methe B."/>
            <person name="Sutton G.G."/>
            <person name="Strausberg R.L."/>
            <person name="Nelson K.E."/>
        </authorList>
    </citation>
    <scope>NUCLEOTIDE SEQUENCE [LARGE SCALE GENOMIC DNA]</scope>
    <source>
        <strain evidence="2 3">60-3</strain>
    </source>
</reference>
<sequence>MTRVLHLSTYGANSGAGVAALRLLEAERSYGLDAELLLMAPSSEPLTGVHALGNDRRLYRAWQCKLWSERALVALLNGFNREQVFKTSLGRLGISMSALRPYLAKVDLIHLHWTQHAFLSLRTLEELCKLGLPVVITLHDYWWAQGIEQMATKPGELSPPLRLLDRQVRQRKAELMAHYPIHWVTVSSSLTNEVSRSPIVPRLGISTIGNVLSAQYYQQAQMQETKASNEQAPYQILFVATRVDDPIKGWSYLTAAMQQLAELAGELRAQMQLTLVGALSDRTLLKQIPIPVQHLGSISDAERLRSLYTESSVLISTSERESFGQTLLEALACGTPVIARDSGGPADILINGVNGALVAHDKPQEMATALWQHFTEATAYQSEACRASALRFTPTAIAQQYAQLYAQLIDDTQRANR</sequence>
<dbReference type="STRING" id="596327.PORUE0001_1053"/>
<dbReference type="Gene3D" id="3.40.50.2000">
    <property type="entry name" value="Glycogen Phosphorylase B"/>
    <property type="match status" value="2"/>
</dbReference>
<dbReference type="Proteomes" id="UP000003303">
    <property type="component" value="Unassembled WGS sequence"/>
</dbReference>